<gene>
    <name evidence="1" type="ORF">V5799_004973</name>
</gene>
<protein>
    <submittedName>
        <fullName evidence="1">Uncharacterized protein</fullName>
    </submittedName>
</protein>
<accession>A0AAQ4D4K7</accession>
<reference evidence="1 2" key="1">
    <citation type="journal article" date="2023" name="Arcadia Sci">
        <title>De novo assembly of a long-read Amblyomma americanum tick genome.</title>
        <authorList>
            <person name="Chou S."/>
            <person name="Poskanzer K.E."/>
            <person name="Rollins M."/>
            <person name="Thuy-Boun P.S."/>
        </authorList>
    </citation>
    <scope>NUCLEOTIDE SEQUENCE [LARGE SCALE GENOMIC DNA]</scope>
    <source>
        <strain evidence="1">F_SG_1</strain>
        <tissue evidence="1">Salivary glands</tissue>
    </source>
</reference>
<comment type="caution">
    <text evidence="1">The sequence shown here is derived from an EMBL/GenBank/DDBJ whole genome shotgun (WGS) entry which is preliminary data.</text>
</comment>
<sequence>MIDHRLLVIVPLDINSTMWSSWLNTAVMHLCFLVFKRLSNAILSAYCKVIPRGELLVMGCLHLYQQ</sequence>
<organism evidence="1 2">
    <name type="scientific">Amblyomma americanum</name>
    <name type="common">Lone star tick</name>
    <dbReference type="NCBI Taxonomy" id="6943"/>
    <lineage>
        <taxon>Eukaryota</taxon>
        <taxon>Metazoa</taxon>
        <taxon>Ecdysozoa</taxon>
        <taxon>Arthropoda</taxon>
        <taxon>Chelicerata</taxon>
        <taxon>Arachnida</taxon>
        <taxon>Acari</taxon>
        <taxon>Parasitiformes</taxon>
        <taxon>Ixodida</taxon>
        <taxon>Ixodoidea</taxon>
        <taxon>Ixodidae</taxon>
        <taxon>Amblyomminae</taxon>
        <taxon>Amblyomma</taxon>
    </lineage>
</organism>
<keyword evidence="2" id="KW-1185">Reference proteome</keyword>
<name>A0AAQ4D4K7_AMBAM</name>
<evidence type="ECO:0000313" key="1">
    <source>
        <dbReference type="EMBL" id="KAK8757397.1"/>
    </source>
</evidence>
<dbReference type="EMBL" id="JARKHS020035253">
    <property type="protein sequence ID" value="KAK8757397.1"/>
    <property type="molecule type" value="Genomic_DNA"/>
</dbReference>
<evidence type="ECO:0000313" key="2">
    <source>
        <dbReference type="Proteomes" id="UP001321473"/>
    </source>
</evidence>
<dbReference type="AlphaFoldDB" id="A0AAQ4D4K7"/>
<proteinExistence type="predicted"/>
<dbReference type="Proteomes" id="UP001321473">
    <property type="component" value="Unassembled WGS sequence"/>
</dbReference>